<gene>
    <name evidence="3" type="primary">ugpQ</name>
    <name evidence="3" type="ORF">B9O19_01516</name>
</gene>
<organism evidence="3 4">
    <name type="scientific">Monoglobus pectinilyticus</name>
    <dbReference type="NCBI Taxonomy" id="1981510"/>
    <lineage>
        <taxon>Bacteria</taxon>
        <taxon>Bacillati</taxon>
        <taxon>Bacillota</taxon>
        <taxon>Clostridia</taxon>
        <taxon>Monoglobales</taxon>
        <taxon>Monoglobaceae</taxon>
        <taxon>Monoglobus</taxon>
    </lineage>
</organism>
<keyword evidence="1" id="KW-1133">Transmembrane helix</keyword>
<dbReference type="InterPro" id="IPR018476">
    <property type="entry name" value="GlyceroP-diester-Pdiesterase_M"/>
</dbReference>
<dbReference type="GO" id="GO:0008889">
    <property type="term" value="F:glycerophosphodiester phosphodiesterase activity"/>
    <property type="evidence" value="ECO:0007669"/>
    <property type="project" value="UniProtKB-EC"/>
</dbReference>
<feature type="transmembrane region" description="Helical" evidence="1">
    <location>
        <begin position="163"/>
        <end position="184"/>
    </location>
</feature>
<keyword evidence="1" id="KW-0472">Membrane</keyword>
<protein>
    <submittedName>
        <fullName evidence="3">Glycerophosphoryl diester phosphodiesterase</fullName>
        <ecNumber evidence="3">3.1.4.46</ecNumber>
    </submittedName>
</protein>
<proteinExistence type="predicted"/>
<dbReference type="Pfam" id="PF03009">
    <property type="entry name" value="GDPD"/>
    <property type="match status" value="1"/>
</dbReference>
<dbReference type="GO" id="GO:0006629">
    <property type="term" value="P:lipid metabolic process"/>
    <property type="evidence" value="ECO:0007669"/>
    <property type="project" value="InterPro"/>
</dbReference>
<reference evidence="3 4" key="1">
    <citation type="submission" date="2017-04" db="EMBL/GenBank/DDBJ databases">
        <title>Monoglobus pectinilyticus 14 draft genome.</title>
        <authorList>
            <person name="Kim C."/>
            <person name="Rosendale D.I."/>
            <person name="Kelly W.J."/>
            <person name="Tannock G.W."/>
            <person name="Patchett M.L."/>
            <person name="Jordens J.Z."/>
        </authorList>
    </citation>
    <scope>NUCLEOTIDE SEQUENCE [LARGE SCALE GENOMIC DNA]</scope>
    <source>
        <strain evidence="3 4">14</strain>
    </source>
</reference>
<dbReference type="SUPFAM" id="SSF51695">
    <property type="entry name" value="PLC-like phosphodiesterases"/>
    <property type="match status" value="1"/>
</dbReference>
<feature type="domain" description="GP-PDE" evidence="2">
    <location>
        <begin position="347"/>
        <end position="578"/>
    </location>
</feature>
<dbReference type="InterPro" id="IPR030395">
    <property type="entry name" value="GP_PDE_dom"/>
</dbReference>
<keyword evidence="1" id="KW-0812">Transmembrane</keyword>
<evidence type="ECO:0000259" key="2">
    <source>
        <dbReference type="PROSITE" id="PS51704"/>
    </source>
</evidence>
<evidence type="ECO:0000256" key="1">
    <source>
        <dbReference type="SAM" id="Phobius"/>
    </source>
</evidence>
<evidence type="ECO:0000313" key="4">
    <source>
        <dbReference type="Proteomes" id="UP000235589"/>
    </source>
</evidence>
<name>A0A2K9P360_9FIRM</name>
<keyword evidence="4" id="KW-1185">Reference proteome</keyword>
<dbReference type="GeneID" id="98062907"/>
<dbReference type="AlphaFoldDB" id="A0A2K9P360"/>
<dbReference type="PANTHER" id="PTHR46211:SF8">
    <property type="entry name" value="PHOSPHODIESTERASE"/>
    <property type="match status" value="1"/>
</dbReference>
<feature type="transmembrane region" description="Helical" evidence="1">
    <location>
        <begin position="266"/>
        <end position="290"/>
    </location>
</feature>
<dbReference type="PROSITE" id="PS51704">
    <property type="entry name" value="GP_PDE"/>
    <property type="match status" value="1"/>
</dbReference>
<dbReference type="PANTHER" id="PTHR46211">
    <property type="entry name" value="GLYCEROPHOSPHORYL DIESTER PHOSPHODIESTERASE"/>
    <property type="match status" value="1"/>
</dbReference>
<dbReference type="OrthoDB" id="384721at2"/>
<keyword evidence="3" id="KW-0378">Hydrolase</keyword>
<feature type="transmembrane region" description="Helical" evidence="1">
    <location>
        <begin position="21"/>
        <end position="41"/>
    </location>
</feature>
<feature type="transmembrane region" description="Helical" evidence="1">
    <location>
        <begin position="72"/>
        <end position="97"/>
    </location>
</feature>
<dbReference type="Pfam" id="PF10110">
    <property type="entry name" value="GPDPase_memb"/>
    <property type="match status" value="1"/>
</dbReference>
<dbReference type="CDD" id="cd08579">
    <property type="entry name" value="GDPD_memb_like"/>
    <property type="match status" value="1"/>
</dbReference>
<feature type="transmembrane region" description="Helical" evidence="1">
    <location>
        <begin position="211"/>
        <end position="232"/>
    </location>
</feature>
<dbReference type="RefSeq" id="WP_102365860.1">
    <property type="nucleotide sequence ID" value="NZ_CP020991.1"/>
</dbReference>
<feature type="transmembrane region" description="Helical" evidence="1">
    <location>
        <begin position="127"/>
        <end position="151"/>
    </location>
</feature>
<dbReference type="KEGG" id="mpec:B9O19_01516"/>
<accession>A0A2K9P360</accession>
<dbReference type="Proteomes" id="UP000235589">
    <property type="component" value="Chromosome"/>
</dbReference>
<dbReference type="EMBL" id="CP020991">
    <property type="protein sequence ID" value="AUO19676.1"/>
    <property type="molecule type" value="Genomic_DNA"/>
</dbReference>
<dbReference type="EC" id="3.1.4.46" evidence="3"/>
<evidence type="ECO:0000313" key="3">
    <source>
        <dbReference type="EMBL" id="AUO19676.1"/>
    </source>
</evidence>
<sequence length="606" mass="69030">MKKLFNYCRLCLKLLSRNLSTLLAFEIIYSVITVFLIYPILSFSIDKTMSLSGLTYLSNDNIIYYLSRPATIFIWLAVLLVSCLIVIFKIMSVTWYVHASYNQKDISIVQMFKLGGKCTFKPFKSGVILIFLYTLLFTTAISGFTGVDAIPEFIQDYIYESNILSILMFCLYTILFILSIRFSLNYTCFCFESKNFVSASKKSLELTKKNFFIVLLGRVAPVVLIFFIGFIIKTVFSVSSILIIKFFCEPDMQYLYSLKAVRAADMISIAVQTLSLTISYASLSVIYYKLKNKKQEPIPKYIPPKGKKHILLNYVCLGIVSVIFIGFTILTAAGAPDDFAFDINNEPEISAHRGSSVDYPENSIPAYAAAIEQGADWIELDVHQTADNIVVISHDANIKRIAGVDKNIWEMTYAELETYDVGSWFSDEYSYLRLPTLDEVLKLCKGKIKLNIEIKPTGHETDFEKNVIDIVKANGFENDCMLASLDIEALKKVKEIDPNIKTLYDMTVAAGNISEMTFIDGFSIEETFIDYDIVDQIHQNNKKVFVWTVNEPSNIINICKYDIDNILTDDPLTAREVINEEKLSDSTVDFVNLFFKEEMRTQYINQ</sequence>
<feature type="transmembrane region" description="Helical" evidence="1">
    <location>
        <begin position="311"/>
        <end position="335"/>
    </location>
</feature>
<dbReference type="Gene3D" id="3.20.20.190">
    <property type="entry name" value="Phosphatidylinositol (PI) phosphodiesterase"/>
    <property type="match status" value="1"/>
</dbReference>
<dbReference type="InterPro" id="IPR017946">
    <property type="entry name" value="PLC-like_Pdiesterase_TIM-brl"/>
</dbReference>